<protein>
    <submittedName>
        <fullName evidence="2">Uncharacterized protein</fullName>
    </submittedName>
</protein>
<dbReference type="AlphaFoldDB" id="A3DL97"/>
<dbReference type="EMBL" id="CP000575">
    <property type="protein sequence ID" value="ABN69407.1"/>
    <property type="molecule type" value="Genomic_DNA"/>
</dbReference>
<dbReference type="OrthoDB" id="19363at2157"/>
<dbReference type="eggNOG" id="arCOG08840">
    <property type="taxonomic scope" value="Archaea"/>
</dbReference>
<evidence type="ECO:0000313" key="2">
    <source>
        <dbReference type="EMBL" id="ABN69407.1"/>
    </source>
</evidence>
<dbReference type="HOGENOM" id="CLU_1017880_0_0_2"/>
<evidence type="ECO:0000256" key="1">
    <source>
        <dbReference type="SAM" id="MobiDB-lite"/>
    </source>
</evidence>
<dbReference type="KEGG" id="smr:Smar_0294"/>
<name>A3DL97_STAMF</name>
<proteinExistence type="predicted"/>
<keyword evidence="3" id="KW-1185">Reference proteome</keyword>
<dbReference type="GeneID" id="4906858"/>
<dbReference type="RefSeq" id="WP_011838598.1">
    <property type="nucleotide sequence ID" value="NC_009033.1"/>
</dbReference>
<reference evidence="2 3" key="2">
    <citation type="journal article" date="2009" name="Stand. Genomic Sci.">
        <title>Complete genome sequence of Staphylothermus marinus Stetter and Fiala 1986 type strain F1.</title>
        <authorList>
            <person name="Anderson I.J."/>
            <person name="Sun H."/>
            <person name="Lapidus A."/>
            <person name="Copeland A."/>
            <person name="Glavina Del Rio T."/>
            <person name="Tice H."/>
            <person name="Dalin E."/>
            <person name="Lucas S."/>
            <person name="Barry K."/>
            <person name="Land M."/>
            <person name="Richardson P."/>
            <person name="Huber H."/>
            <person name="Kyrpides N.C."/>
        </authorList>
    </citation>
    <scope>NUCLEOTIDE SEQUENCE [LARGE SCALE GENOMIC DNA]</scope>
    <source>
        <strain evidence="3">ATCC 43588 / DSM 3639 / JCM 9404 / F1</strain>
    </source>
</reference>
<accession>A3DL97</accession>
<reference evidence="3" key="1">
    <citation type="journal article" date="2009" name="BMC Genomics">
        <title>The complete genome sequence of Staphylothermus marinus reveals differences in sulfur metabolism among heterotrophic Crenarchaeota.</title>
        <authorList>
            <person name="Anderson I.J."/>
            <person name="Dharmarajan L."/>
            <person name="Rodriguez J."/>
            <person name="Hooper S."/>
            <person name="Porat I."/>
            <person name="Ulrich L.E."/>
            <person name="Elkins J.G."/>
            <person name="Mavromatis K."/>
            <person name="Sun H."/>
            <person name="Land M."/>
            <person name="Lapidus A."/>
            <person name="Lucas S."/>
            <person name="Barry K."/>
            <person name="Huber H."/>
            <person name="Zhulin I.B."/>
            <person name="Whitman W.B."/>
            <person name="Mukhopadhyay B."/>
            <person name="Woese C."/>
            <person name="Bristow J."/>
            <person name="Kyrpides N."/>
        </authorList>
    </citation>
    <scope>NUCLEOTIDE SEQUENCE [LARGE SCALE GENOMIC DNA]</scope>
    <source>
        <strain evidence="3">ATCC 43588 / DSM 3639 / JCM 9404 / F1</strain>
    </source>
</reference>
<gene>
    <name evidence="2" type="ordered locus">Smar_0294</name>
</gene>
<dbReference type="Proteomes" id="UP000000254">
    <property type="component" value="Chromosome"/>
</dbReference>
<organism evidence="2 3">
    <name type="scientific">Staphylothermus marinus (strain ATCC 43588 / DSM 3639 / JCM 9404 / F1)</name>
    <dbReference type="NCBI Taxonomy" id="399550"/>
    <lineage>
        <taxon>Archaea</taxon>
        <taxon>Thermoproteota</taxon>
        <taxon>Thermoprotei</taxon>
        <taxon>Desulfurococcales</taxon>
        <taxon>Desulfurococcaceae</taxon>
        <taxon>Staphylothermus</taxon>
    </lineage>
</organism>
<feature type="compositionally biased region" description="Polar residues" evidence="1">
    <location>
        <begin position="27"/>
        <end position="43"/>
    </location>
</feature>
<evidence type="ECO:0000313" key="3">
    <source>
        <dbReference type="Proteomes" id="UP000000254"/>
    </source>
</evidence>
<sequence>MPRKKTRPRKNKSILDYFSEFKESKKQAVNSVESKTSSSNNRSGGKKTEESLEKQVSQKTLGVEPGGSRKKQPTITNNTPLIKNNKNELLELLNILETGKKKTSKQIGELEGFKQSSTPLLGKNINVVFKGSIMDVDLRQLKLPTGSILEEIFEKGLGKDDIICYNNGKCSDGISVGETYTDKYGFLRQRGYINTTRLPIYMDWIVEEGVVKPILARAYGLKTNRGAVALIPEDYLCELELRYGIKLLNYDKCKGYKSIVEWGTKSSRRRRRK</sequence>
<feature type="region of interest" description="Disordered" evidence="1">
    <location>
        <begin position="24"/>
        <end position="81"/>
    </location>
</feature>